<feature type="region of interest" description="Disordered" evidence="1">
    <location>
        <begin position="105"/>
        <end position="145"/>
    </location>
</feature>
<dbReference type="Proteomes" id="UP001194468">
    <property type="component" value="Unassembled WGS sequence"/>
</dbReference>
<keyword evidence="2" id="KW-0812">Transmembrane</keyword>
<evidence type="ECO:0000313" key="4">
    <source>
        <dbReference type="Proteomes" id="UP001194468"/>
    </source>
</evidence>
<comment type="caution">
    <text evidence="3">The sequence shown here is derived from an EMBL/GenBank/DDBJ whole genome shotgun (WGS) entry which is preliminary data.</text>
</comment>
<gene>
    <name evidence="3" type="ORF">L210DRAFT_3387848</name>
</gene>
<feature type="compositionally biased region" description="Low complexity" evidence="1">
    <location>
        <begin position="136"/>
        <end position="145"/>
    </location>
</feature>
<protein>
    <submittedName>
        <fullName evidence="3">Uncharacterized protein</fullName>
    </submittedName>
</protein>
<proteinExistence type="predicted"/>
<dbReference type="EMBL" id="WHUW01000003">
    <property type="protein sequence ID" value="KAF8448732.1"/>
    <property type="molecule type" value="Genomic_DNA"/>
</dbReference>
<feature type="transmembrane region" description="Helical" evidence="2">
    <location>
        <begin position="31"/>
        <end position="48"/>
    </location>
</feature>
<keyword evidence="2" id="KW-1133">Transmembrane helix</keyword>
<keyword evidence="2" id="KW-0472">Membrane</keyword>
<reference evidence="3" key="2">
    <citation type="journal article" date="2020" name="Nat. Commun.">
        <title>Large-scale genome sequencing of mycorrhizal fungi provides insights into the early evolution of symbiotic traits.</title>
        <authorList>
            <person name="Miyauchi S."/>
            <person name="Kiss E."/>
            <person name="Kuo A."/>
            <person name="Drula E."/>
            <person name="Kohler A."/>
            <person name="Sanchez-Garcia M."/>
            <person name="Morin E."/>
            <person name="Andreopoulos B."/>
            <person name="Barry K.W."/>
            <person name="Bonito G."/>
            <person name="Buee M."/>
            <person name="Carver A."/>
            <person name="Chen C."/>
            <person name="Cichocki N."/>
            <person name="Clum A."/>
            <person name="Culley D."/>
            <person name="Crous P.W."/>
            <person name="Fauchery L."/>
            <person name="Girlanda M."/>
            <person name="Hayes R.D."/>
            <person name="Keri Z."/>
            <person name="LaButti K."/>
            <person name="Lipzen A."/>
            <person name="Lombard V."/>
            <person name="Magnuson J."/>
            <person name="Maillard F."/>
            <person name="Murat C."/>
            <person name="Nolan M."/>
            <person name="Ohm R.A."/>
            <person name="Pangilinan J."/>
            <person name="Pereira M.F."/>
            <person name="Perotto S."/>
            <person name="Peter M."/>
            <person name="Pfister S."/>
            <person name="Riley R."/>
            <person name="Sitrit Y."/>
            <person name="Stielow J.B."/>
            <person name="Szollosi G."/>
            <person name="Zifcakova L."/>
            <person name="Stursova M."/>
            <person name="Spatafora J.W."/>
            <person name="Tedersoo L."/>
            <person name="Vaario L.M."/>
            <person name="Yamada A."/>
            <person name="Yan M."/>
            <person name="Wang P."/>
            <person name="Xu J."/>
            <person name="Bruns T."/>
            <person name="Baldrian P."/>
            <person name="Vilgalys R."/>
            <person name="Dunand C."/>
            <person name="Henrissat B."/>
            <person name="Grigoriev I.V."/>
            <person name="Hibbett D."/>
            <person name="Nagy L.G."/>
            <person name="Martin F.M."/>
        </authorList>
    </citation>
    <scope>NUCLEOTIDE SEQUENCE</scope>
    <source>
        <strain evidence="3">BED1</strain>
    </source>
</reference>
<accession>A0AAD4C445</accession>
<feature type="transmembrane region" description="Helical" evidence="2">
    <location>
        <begin position="68"/>
        <end position="88"/>
    </location>
</feature>
<organism evidence="3 4">
    <name type="scientific">Boletus edulis BED1</name>
    <dbReference type="NCBI Taxonomy" id="1328754"/>
    <lineage>
        <taxon>Eukaryota</taxon>
        <taxon>Fungi</taxon>
        <taxon>Dikarya</taxon>
        <taxon>Basidiomycota</taxon>
        <taxon>Agaricomycotina</taxon>
        <taxon>Agaricomycetes</taxon>
        <taxon>Agaricomycetidae</taxon>
        <taxon>Boletales</taxon>
        <taxon>Boletineae</taxon>
        <taxon>Boletaceae</taxon>
        <taxon>Boletoideae</taxon>
        <taxon>Boletus</taxon>
    </lineage>
</organism>
<name>A0AAD4C445_BOLED</name>
<evidence type="ECO:0000256" key="2">
    <source>
        <dbReference type="SAM" id="Phobius"/>
    </source>
</evidence>
<reference evidence="3" key="1">
    <citation type="submission" date="2019-10" db="EMBL/GenBank/DDBJ databases">
        <authorList>
            <consortium name="DOE Joint Genome Institute"/>
            <person name="Kuo A."/>
            <person name="Miyauchi S."/>
            <person name="Kiss E."/>
            <person name="Drula E."/>
            <person name="Kohler A."/>
            <person name="Sanchez-Garcia M."/>
            <person name="Andreopoulos B."/>
            <person name="Barry K.W."/>
            <person name="Bonito G."/>
            <person name="Buee M."/>
            <person name="Carver A."/>
            <person name="Chen C."/>
            <person name="Cichocki N."/>
            <person name="Clum A."/>
            <person name="Culley D."/>
            <person name="Crous P.W."/>
            <person name="Fauchery L."/>
            <person name="Girlanda M."/>
            <person name="Hayes R."/>
            <person name="Keri Z."/>
            <person name="LaButti K."/>
            <person name="Lipzen A."/>
            <person name="Lombard V."/>
            <person name="Magnuson J."/>
            <person name="Maillard F."/>
            <person name="Morin E."/>
            <person name="Murat C."/>
            <person name="Nolan M."/>
            <person name="Ohm R."/>
            <person name="Pangilinan J."/>
            <person name="Pereira M."/>
            <person name="Perotto S."/>
            <person name="Peter M."/>
            <person name="Riley R."/>
            <person name="Sitrit Y."/>
            <person name="Stielow B."/>
            <person name="Szollosi G."/>
            <person name="Zifcakova L."/>
            <person name="Stursova M."/>
            <person name="Spatafora J.W."/>
            <person name="Tedersoo L."/>
            <person name="Vaario L.-M."/>
            <person name="Yamada A."/>
            <person name="Yan M."/>
            <person name="Wang P."/>
            <person name="Xu J."/>
            <person name="Bruns T."/>
            <person name="Baldrian P."/>
            <person name="Vilgalys R."/>
            <person name="Henrissat B."/>
            <person name="Grigoriev I.V."/>
            <person name="Hibbett D."/>
            <person name="Nagy L.G."/>
            <person name="Martin F.M."/>
        </authorList>
    </citation>
    <scope>NUCLEOTIDE SEQUENCE</scope>
    <source>
        <strain evidence="3">BED1</strain>
    </source>
</reference>
<feature type="compositionally biased region" description="Polar residues" evidence="1">
    <location>
        <begin position="126"/>
        <end position="135"/>
    </location>
</feature>
<sequence>MSPASLLFATSNAKRLAHFSKPHRNEALLRLRNSTLCLVTLVLLTYLLPVPSLWTAFNVVRGEGHVDVFWAVCAAEVALSGLLALNLIQAAVAIRYPRTPLPPLPSSPAKGLLTPQGQKKRRTILSPATSPQTQRSFTSSYVPSPVSTPSRTLHYSMPSTPSPFGVSLGASTTSVPSTPSPSLAAYHGKHPPSLGRACFTCLQWSIGHSDSSLQALSMACHSVYWPAIPMTIHDFNY</sequence>
<keyword evidence="4" id="KW-1185">Reference proteome</keyword>
<dbReference type="AlphaFoldDB" id="A0AAD4C445"/>
<evidence type="ECO:0000256" key="1">
    <source>
        <dbReference type="SAM" id="MobiDB-lite"/>
    </source>
</evidence>
<evidence type="ECO:0000313" key="3">
    <source>
        <dbReference type="EMBL" id="KAF8448732.1"/>
    </source>
</evidence>